<sequence length="155" mass="16289">MLETGSPAPDVLLEDARGRSLRLPALGDGGAALVYFMRSTSCPVCNRHVQDLVRSREEFAASGVTVFLAVPEDRAAATAWKSKRGIPFPVLVGSAGAPHDAVGLGTRVFGAMRQSGSVLIDGLGIVRHAHGSTLPTSGYDRKGILAAVRELRARV</sequence>
<gene>
    <name evidence="2" type="ORF">DZF91_36015</name>
</gene>
<proteinExistence type="predicted"/>
<dbReference type="Gene3D" id="3.40.30.10">
    <property type="entry name" value="Glutaredoxin"/>
    <property type="match status" value="1"/>
</dbReference>
<dbReference type="GO" id="GO:0016491">
    <property type="term" value="F:oxidoreductase activity"/>
    <property type="evidence" value="ECO:0007669"/>
    <property type="project" value="InterPro"/>
</dbReference>
<comment type="caution">
    <text evidence="2">The sequence shown here is derived from an EMBL/GenBank/DDBJ whole genome shotgun (WGS) entry which is preliminary data.</text>
</comment>
<dbReference type="EMBL" id="QURH01001029">
    <property type="protein sequence ID" value="RFU36850.1"/>
    <property type="molecule type" value="Genomic_DNA"/>
</dbReference>
<dbReference type="InterPro" id="IPR036249">
    <property type="entry name" value="Thioredoxin-like_sf"/>
</dbReference>
<keyword evidence="3" id="KW-1185">Reference proteome</keyword>
<dbReference type="InterPro" id="IPR000866">
    <property type="entry name" value="AhpC/TSA"/>
</dbReference>
<dbReference type="Pfam" id="PF00578">
    <property type="entry name" value="AhpC-TSA"/>
    <property type="match status" value="1"/>
</dbReference>
<organism evidence="2 3">
    <name type="scientific">Actinomadura logoneensis</name>
    <dbReference type="NCBI Taxonomy" id="2293572"/>
    <lineage>
        <taxon>Bacteria</taxon>
        <taxon>Bacillati</taxon>
        <taxon>Actinomycetota</taxon>
        <taxon>Actinomycetes</taxon>
        <taxon>Streptosporangiales</taxon>
        <taxon>Thermomonosporaceae</taxon>
        <taxon>Actinomadura</taxon>
    </lineage>
</organism>
<name>A0A372JA38_9ACTN</name>
<evidence type="ECO:0000313" key="2">
    <source>
        <dbReference type="EMBL" id="RFU36850.1"/>
    </source>
</evidence>
<dbReference type="OrthoDB" id="9809746at2"/>
<evidence type="ECO:0000259" key="1">
    <source>
        <dbReference type="PROSITE" id="PS51352"/>
    </source>
</evidence>
<dbReference type="Proteomes" id="UP000261811">
    <property type="component" value="Unassembled WGS sequence"/>
</dbReference>
<dbReference type="GO" id="GO:0016209">
    <property type="term" value="F:antioxidant activity"/>
    <property type="evidence" value="ECO:0007669"/>
    <property type="project" value="InterPro"/>
</dbReference>
<dbReference type="InterPro" id="IPR013766">
    <property type="entry name" value="Thioredoxin_domain"/>
</dbReference>
<dbReference type="SUPFAM" id="SSF52833">
    <property type="entry name" value="Thioredoxin-like"/>
    <property type="match status" value="1"/>
</dbReference>
<dbReference type="AlphaFoldDB" id="A0A372JA38"/>
<protein>
    <submittedName>
        <fullName evidence="2">Peroxiredoxin</fullName>
    </submittedName>
</protein>
<dbReference type="PROSITE" id="PS51352">
    <property type="entry name" value="THIOREDOXIN_2"/>
    <property type="match status" value="1"/>
</dbReference>
<reference evidence="2 3" key="1">
    <citation type="submission" date="2018-08" db="EMBL/GenBank/DDBJ databases">
        <title>Actinomadura jelena sp. nov., a novel Actinomycete isolated from soil in Chad.</title>
        <authorList>
            <person name="Shi L."/>
        </authorList>
    </citation>
    <scope>NUCLEOTIDE SEQUENCE [LARGE SCALE GENOMIC DNA]</scope>
    <source>
        <strain evidence="2 3">NEAU-G17</strain>
    </source>
</reference>
<feature type="domain" description="Thioredoxin" evidence="1">
    <location>
        <begin position="2"/>
        <end position="153"/>
    </location>
</feature>
<dbReference type="RefSeq" id="WP_117361500.1">
    <property type="nucleotide sequence ID" value="NZ_QURH01001029.1"/>
</dbReference>
<accession>A0A372JA38</accession>
<evidence type="ECO:0000313" key="3">
    <source>
        <dbReference type="Proteomes" id="UP000261811"/>
    </source>
</evidence>